<dbReference type="EMBL" id="KV722345">
    <property type="protein sequence ID" value="OCH94329.1"/>
    <property type="molecule type" value="Genomic_DNA"/>
</dbReference>
<reference evidence="12 13" key="1">
    <citation type="submission" date="2016-07" db="EMBL/GenBank/DDBJ databases">
        <title>Draft genome of the white-rot fungus Obba rivulosa 3A-2.</title>
        <authorList>
            <consortium name="DOE Joint Genome Institute"/>
            <person name="Miettinen O."/>
            <person name="Riley R."/>
            <person name="Acob R."/>
            <person name="Barry K."/>
            <person name="Cullen D."/>
            <person name="De Vries R."/>
            <person name="Hainaut M."/>
            <person name="Hatakka A."/>
            <person name="Henrissat B."/>
            <person name="Hilden K."/>
            <person name="Kuo R."/>
            <person name="Labutti K."/>
            <person name="Lipzen A."/>
            <person name="Makela M.R."/>
            <person name="Sandor L."/>
            <person name="Spatafora J.W."/>
            <person name="Grigoriev I.V."/>
            <person name="Hibbett D.S."/>
        </authorList>
    </citation>
    <scope>NUCLEOTIDE SEQUENCE [LARGE SCALE GENOMIC DNA]</scope>
    <source>
        <strain evidence="12 13">3A-2</strain>
    </source>
</reference>
<keyword evidence="4" id="KW-0378">Hydrolase</keyword>
<sequence>MASTNPPTACRNLVLDAGPLLSLSPLRGLAETYYTVPQVLDELKDKRAREHFERLGLSAGVRIQVQSPDAASLAHVIQWAKKTGDYSVLSHADLCVLALTYALDVQEKENAKKVSEEQGTQDASALAGPSNAAARGTESPELEHTEPSNDDDADDPPASESEDSEGEVRARQEAQATEEPASAEEPVLQEDQQEPLDVELHRVEDPVPEPETPASSSSTQAPGSETAAEAMPAQSAPQPIFDDPSDEDDGEGEWITPSNVALHKSRALDLLPAADVRKGKGKEKQERIMVGCMTADFAMQNVLLQMGLGLVGVEGKRIERVKSWVLRCHACFKICKDNSRKFCPSCGNPTLLRASVTLSSPTADANTPALQVHLKKNFQYKTRGTIYSIPAPKPGSAKTGTGESLILREDQTAWLRAKKHADGKREREERRLLTAASRGAQVGEGGAVLGSWMDPDWVPEILSASAGGKGRNVRRSGMDGDMPVIGHGRKNPNERKRRK</sequence>
<feature type="compositionally biased region" description="Low complexity" evidence="9">
    <location>
        <begin position="212"/>
        <end position="226"/>
    </location>
</feature>
<dbReference type="Gene3D" id="3.40.50.1010">
    <property type="entry name" value="5'-nuclease"/>
    <property type="match status" value="1"/>
</dbReference>
<organism evidence="12 13">
    <name type="scientific">Obba rivulosa</name>
    <dbReference type="NCBI Taxonomy" id="1052685"/>
    <lineage>
        <taxon>Eukaryota</taxon>
        <taxon>Fungi</taxon>
        <taxon>Dikarya</taxon>
        <taxon>Basidiomycota</taxon>
        <taxon>Agaricomycotina</taxon>
        <taxon>Agaricomycetes</taxon>
        <taxon>Polyporales</taxon>
        <taxon>Gelatoporiaceae</taxon>
        <taxon>Obba</taxon>
    </lineage>
</organism>
<feature type="compositionally biased region" description="Acidic residues" evidence="9">
    <location>
        <begin position="243"/>
        <end position="252"/>
    </location>
</feature>
<dbReference type="GO" id="GO:0004521">
    <property type="term" value="F:RNA endonuclease activity"/>
    <property type="evidence" value="ECO:0007669"/>
    <property type="project" value="UniProtKB-UniRule"/>
</dbReference>
<dbReference type="InterPro" id="IPR036283">
    <property type="entry name" value="NOB1_Zf-like_sf"/>
</dbReference>
<evidence type="ECO:0000256" key="9">
    <source>
        <dbReference type="SAM" id="MobiDB-lite"/>
    </source>
</evidence>
<feature type="compositionally biased region" description="Basic residues" evidence="9">
    <location>
        <begin position="487"/>
        <end position="499"/>
    </location>
</feature>
<dbReference type="SUPFAM" id="SSF144206">
    <property type="entry name" value="NOB1 zinc finger-like"/>
    <property type="match status" value="1"/>
</dbReference>
<dbReference type="Pfam" id="PF08772">
    <property type="entry name" value="Zn_ribbon_NOB1"/>
    <property type="match status" value="1"/>
</dbReference>
<evidence type="ECO:0000256" key="4">
    <source>
        <dbReference type="ARBA" id="ARBA00022801"/>
    </source>
</evidence>
<dbReference type="PANTHER" id="PTHR12814:SF2">
    <property type="entry name" value="RNA-BINDING PROTEIN NOB1"/>
    <property type="match status" value="1"/>
</dbReference>
<accession>A0A8E2DR81</accession>
<evidence type="ECO:0000313" key="13">
    <source>
        <dbReference type="Proteomes" id="UP000250043"/>
    </source>
</evidence>
<keyword evidence="5 7" id="KW-0862">Zinc</keyword>
<comment type="subcellular location">
    <subcellularLocation>
        <location evidence="7">Nucleus</location>
        <location evidence="7">Nucleolus</location>
    </subcellularLocation>
</comment>
<comment type="function">
    <text evidence="7">Required for the synthesis of 40S ribosome subunits. Has a role in processing 20S pre-rRNA into the mature 18S rRNA, where it is required for cleavage at the 3' end of the mature 18S rRNA (D-site). Accompanies the 20S pre-rRNA from the nucleus to the cytoplasm.</text>
</comment>
<dbReference type="PIRSF" id="PIRSF037125">
    <property type="entry name" value="D-site_20S_pre-rRNA_nuclease"/>
    <property type="match status" value="1"/>
</dbReference>
<dbReference type="AlphaFoldDB" id="A0A8E2DR81"/>
<keyword evidence="6 7" id="KW-0539">Nucleus</keyword>
<gene>
    <name evidence="12" type="ORF">OBBRIDRAFT_165913</name>
</gene>
<evidence type="ECO:0000256" key="1">
    <source>
        <dbReference type="ARBA" id="ARBA00005858"/>
    </source>
</evidence>
<evidence type="ECO:0000256" key="8">
    <source>
        <dbReference type="PIRSR" id="PIRSR037125-1"/>
    </source>
</evidence>
<dbReference type="OrthoDB" id="446759at2759"/>
<evidence type="ECO:0000256" key="6">
    <source>
        <dbReference type="ARBA" id="ARBA00023242"/>
    </source>
</evidence>
<dbReference type="Pfam" id="PF17146">
    <property type="entry name" value="PIN_6"/>
    <property type="match status" value="1"/>
</dbReference>
<evidence type="ECO:0000259" key="11">
    <source>
        <dbReference type="Pfam" id="PF17146"/>
    </source>
</evidence>
<dbReference type="FunFam" id="3.40.50.1010:FF:000020">
    <property type="entry name" value="20S-pre-rRNA D-site endonuclease NOB1"/>
    <property type="match status" value="1"/>
</dbReference>
<name>A0A8E2DR81_9APHY</name>
<evidence type="ECO:0000256" key="7">
    <source>
        <dbReference type="PIRNR" id="PIRNR037125"/>
    </source>
</evidence>
<feature type="region of interest" description="Disordered" evidence="9">
    <location>
        <begin position="463"/>
        <end position="499"/>
    </location>
</feature>
<dbReference type="PANTHER" id="PTHR12814">
    <property type="entry name" value="RNA-BINDING PROTEIN NOB1"/>
    <property type="match status" value="1"/>
</dbReference>
<protein>
    <recommendedName>
        <fullName evidence="7">20S-pre-rRNA D-site endonuclease NOB1</fullName>
    </recommendedName>
</protein>
<dbReference type="GO" id="GO:0005737">
    <property type="term" value="C:cytoplasm"/>
    <property type="evidence" value="ECO:0007669"/>
    <property type="project" value="UniProtKB-ARBA"/>
</dbReference>
<feature type="binding site" evidence="8">
    <location>
        <position position="346"/>
    </location>
    <ligand>
        <name>Zn(2+)</name>
        <dbReference type="ChEBI" id="CHEBI:29105"/>
    </ligand>
</feature>
<feature type="binding site" evidence="8">
    <location>
        <position position="328"/>
    </location>
    <ligand>
        <name>Zn(2+)</name>
        <dbReference type="ChEBI" id="CHEBI:29105"/>
    </ligand>
</feature>
<proteinExistence type="inferred from homology"/>
<dbReference type="GO" id="GO:0030490">
    <property type="term" value="P:maturation of SSU-rRNA"/>
    <property type="evidence" value="ECO:0007669"/>
    <property type="project" value="TreeGrafter"/>
</dbReference>
<dbReference type="CDD" id="cd09876">
    <property type="entry name" value="PIN_Nob1-like"/>
    <property type="match status" value="1"/>
</dbReference>
<dbReference type="Gene3D" id="6.20.210.10">
    <property type="entry name" value="Nin one binding (NOB1), Zn-ribbon-like"/>
    <property type="match status" value="1"/>
</dbReference>
<dbReference type="GO" id="GO:0016787">
    <property type="term" value="F:hydrolase activity"/>
    <property type="evidence" value="ECO:0007669"/>
    <property type="project" value="UniProtKB-KW"/>
</dbReference>
<dbReference type="InterPro" id="IPR017117">
    <property type="entry name" value="Nob1_euk"/>
</dbReference>
<comment type="similarity">
    <text evidence="1 7">Belongs to the NOB1 family.</text>
</comment>
<evidence type="ECO:0000256" key="5">
    <source>
        <dbReference type="ARBA" id="ARBA00022833"/>
    </source>
</evidence>
<dbReference type="GO" id="GO:0046872">
    <property type="term" value="F:metal ion binding"/>
    <property type="evidence" value="ECO:0007669"/>
    <property type="project" value="UniProtKB-UniRule"/>
</dbReference>
<dbReference type="Proteomes" id="UP000250043">
    <property type="component" value="Unassembled WGS sequence"/>
</dbReference>
<dbReference type="GO" id="GO:0030688">
    <property type="term" value="C:preribosome, small subunit precursor"/>
    <property type="evidence" value="ECO:0007669"/>
    <property type="project" value="TreeGrafter"/>
</dbReference>
<feature type="compositionally biased region" description="Low complexity" evidence="9">
    <location>
        <begin position="123"/>
        <end position="134"/>
    </location>
</feature>
<feature type="binding site" evidence="8">
    <location>
        <position position="331"/>
    </location>
    <ligand>
        <name>Zn(2+)</name>
        <dbReference type="ChEBI" id="CHEBI:29105"/>
    </ligand>
</feature>
<feature type="region of interest" description="Disordered" evidence="9">
    <location>
        <begin position="206"/>
        <end position="255"/>
    </location>
</feature>
<dbReference type="GO" id="GO:0005730">
    <property type="term" value="C:nucleolus"/>
    <property type="evidence" value="ECO:0007669"/>
    <property type="project" value="UniProtKB-SubCell"/>
</dbReference>
<feature type="domain" description="Ribonuclease PIN" evidence="11">
    <location>
        <begin position="13"/>
        <end position="103"/>
    </location>
</feature>
<evidence type="ECO:0000256" key="2">
    <source>
        <dbReference type="ARBA" id="ARBA00022722"/>
    </source>
</evidence>
<dbReference type="InterPro" id="IPR014881">
    <property type="entry name" value="NOB1_Zn-bd"/>
</dbReference>
<dbReference type="InterPro" id="IPR033411">
    <property type="entry name" value="Ribonuclease_PIN"/>
</dbReference>
<keyword evidence="3 7" id="KW-0479">Metal-binding</keyword>
<feature type="compositionally biased region" description="Acidic residues" evidence="9">
    <location>
        <begin position="148"/>
        <end position="165"/>
    </location>
</feature>
<evidence type="ECO:0000259" key="10">
    <source>
        <dbReference type="Pfam" id="PF08772"/>
    </source>
</evidence>
<keyword evidence="13" id="KW-1185">Reference proteome</keyword>
<evidence type="ECO:0000313" key="12">
    <source>
        <dbReference type="EMBL" id="OCH94329.1"/>
    </source>
</evidence>
<evidence type="ECO:0000256" key="3">
    <source>
        <dbReference type="ARBA" id="ARBA00022723"/>
    </source>
</evidence>
<feature type="region of interest" description="Disordered" evidence="9">
    <location>
        <begin position="112"/>
        <end position="193"/>
    </location>
</feature>
<feature type="domain" description="Nin one binding (NOB1) Zn-ribbon-like" evidence="10">
    <location>
        <begin position="318"/>
        <end position="395"/>
    </location>
</feature>
<dbReference type="InterPro" id="IPR039907">
    <property type="entry name" value="NOB1"/>
</dbReference>
<feature type="binding site" evidence="8">
    <location>
        <position position="343"/>
    </location>
    <ligand>
        <name>Zn(2+)</name>
        <dbReference type="ChEBI" id="CHEBI:29105"/>
    </ligand>
</feature>
<keyword evidence="2" id="KW-0540">Nuclease</keyword>